<reference evidence="2" key="1">
    <citation type="submission" date="2019-05" db="EMBL/GenBank/DDBJ databases">
        <title>Annotation for the trematode Paragonimus heterotremus.</title>
        <authorList>
            <person name="Choi Y.-J."/>
        </authorList>
    </citation>
    <scope>NUCLEOTIDE SEQUENCE</scope>
    <source>
        <strain evidence="2">LC</strain>
    </source>
</reference>
<feature type="region of interest" description="Disordered" evidence="1">
    <location>
        <begin position="183"/>
        <end position="210"/>
    </location>
</feature>
<evidence type="ECO:0000256" key="1">
    <source>
        <dbReference type="SAM" id="MobiDB-lite"/>
    </source>
</evidence>
<proteinExistence type="predicted"/>
<comment type="caution">
    <text evidence="2">The sequence shown here is derived from an EMBL/GenBank/DDBJ whole genome shotgun (WGS) entry which is preliminary data.</text>
</comment>
<accession>A0A8J4T9D6</accession>
<dbReference type="OrthoDB" id="6263279at2759"/>
<evidence type="ECO:0000313" key="3">
    <source>
        <dbReference type="Proteomes" id="UP000748531"/>
    </source>
</evidence>
<evidence type="ECO:0000313" key="2">
    <source>
        <dbReference type="EMBL" id="KAF5400564.1"/>
    </source>
</evidence>
<dbReference type="AlphaFoldDB" id="A0A8J4T9D6"/>
<sequence length="362" mass="40411">MTSLSCSLPANTSNIRVVFSVLPTAEMLAMDFFSSDSNGPCLCRFRGITYRLVDFGGMHVGLRASNQSLTLDNISNAAAASNQDRSLTVARERHLSNSSSSAFSTISNLPSVYNSGIDSLLHIAPPTSESKTEHSTTATVKMWFVNLPCTRMRPLMPRLCIFFGVVPSVHDLHEAAESLPDLTTPSVGRKRRQVQTKVPQSPTTIHNHVQPPRFDPPLPDYWSENVVSATVVILYPYESRWLPLQLFMCDEAITQTVDVLCVVRRLNVLRVMIKVTNESQRLLRELKLCPGDFMRCVGLNSTHKEIARQSTLHGRLLPSSELRASLAELLTKQEVLLLDPRFYRYGRFLLGAHDAELSSAER</sequence>
<organism evidence="2 3">
    <name type="scientific">Paragonimus heterotremus</name>
    <dbReference type="NCBI Taxonomy" id="100268"/>
    <lineage>
        <taxon>Eukaryota</taxon>
        <taxon>Metazoa</taxon>
        <taxon>Spiralia</taxon>
        <taxon>Lophotrochozoa</taxon>
        <taxon>Platyhelminthes</taxon>
        <taxon>Trematoda</taxon>
        <taxon>Digenea</taxon>
        <taxon>Plagiorchiida</taxon>
        <taxon>Troglotremata</taxon>
        <taxon>Troglotrematidae</taxon>
        <taxon>Paragonimus</taxon>
    </lineage>
</organism>
<keyword evidence="3" id="KW-1185">Reference proteome</keyword>
<feature type="compositionally biased region" description="Polar residues" evidence="1">
    <location>
        <begin position="195"/>
        <end position="207"/>
    </location>
</feature>
<protein>
    <submittedName>
        <fullName evidence="2">Uncharacterized protein</fullName>
    </submittedName>
</protein>
<name>A0A8J4T9D6_9TREM</name>
<dbReference type="EMBL" id="LUCH01003091">
    <property type="protein sequence ID" value="KAF5400564.1"/>
    <property type="molecule type" value="Genomic_DNA"/>
</dbReference>
<gene>
    <name evidence="2" type="ORF">PHET_05657</name>
</gene>
<dbReference type="Proteomes" id="UP000748531">
    <property type="component" value="Unassembled WGS sequence"/>
</dbReference>